<dbReference type="InterPro" id="IPR029062">
    <property type="entry name" value="Class_I_gatase-like"/>
</dbReference>
<dbReference type="GO" id="GO:0016829">
    <property type="term" value="F:lyase activity"/>
    <property type="evidence" value="ECO:0007669"/>
    <property type="project" value="UniProtKB-KW"/>
</dbReference>
<feature type="active site" evidence="10">
    <location>
        <position position="178"/>
    </location>
</feature>
<comment type="caution">
    <text evidence="12">The sequence shown here is derived from an EMBL/GenBank/DDBJ whole genome shotgun (WGS) entry which is preliminary data.</text>
</comment>
<accession>A0ABV6ZTM1</accession>
<dbReference type="Proteomes" id="UP001595379">
    <property type="component" value="Unassembled WGS sequence"/>
</dbReference>
<keyword evidence="4 10" id="KW-0378">Hydrolase</keyword>
<dbReference type="Gene3D" id="3.40.50.880">
    <property type="match status" value="1"/>
</dbReference>
<keyword evidence="6 10" id="KW-0368">Histidine biosynthesis</keyword>
<dbReference type="SUPFAM" id="SSF52317">
    <property type="entry name" value="Class I glutamine amidotransferase-like"/>
    <property type="match status" value="1"/>
</dbReference>
<dbReference type="InterPro" id="IPR010139">
    <property type="entry name" value="Imidazole-glycPsynth_HisH"/>
</dbReference>
<dbReference type="PROSITE" id="PS51273">
    <property type="entry name" value="GATASE_TYPE_1"/>
    <property type="match status" value="1"/>
</dbReference>
<keyword evidence="5 10" id="KW-0315">Glutamine amidotransferase</keyword>
<evidence type="ECO:0000256" key="7">
    <source>
        <dbReference type="ARBA" id="ARBA00023239"/>
    </source>
</evidence>
<comment type="subcellular location">
    <subcellularLocation>
        <location evidence="10">Cytoplasm</location>
    </subcellularLocation>
</comment>
<keyword evidence="3 10" id="KW-0028">Amino-acid biosynthesis</keyword>
<dbReference type="EMBL" id="JBHRSV010000001">
    <property type="protein sequence ID" value="MFC2924758.1"/>
    <property type="molecule type" value="Genomic_DNA"/>
</dbReference>
<comment type="catalytic activity">
    <reaction evidence="8 10">
        <text>5-[(5-phospho-1-deoxy-D-ribulos-1-ylimino)methylamino]-1-(5-phospho-beta-D-ribosyl)imidazole-4-carboxamide + L-glutamine = D-erythro-1-(imidazol-4-yl)glycerol 3-phosphate + 5-amino-1-(5-phospho-beta-D-ribosyl)imidazole-4-carboxamide + L-glutamate + H(+)</text>
        <dbReference type="Rhea" id="RHEA:24793"/>
        <dbReference type="ChEBI" id="CHEBI:15378"/>
        <dbReference type="ChEBI" id="CHEBI:29985"/>
        <dbReference type="ChEBI" id="CHEBI:58278"/>
        <dbReference type="ChEBI" id="CHEBI:58359"/>
        <dbReference type="ChEBI" id="CHEBI:58475"/>
        <dbReference type="ChEBI" id="CHEBI:58525"/>
        <dbReference type="EC" id="4.3.2.10"/>
    </reaction>
</comment>
<evidence type="ECO:0000256" key="6">
    <source>
        <dbReference type="ARBA" id="ARBA00023102"/>
    </source>
</evidence>
<feature type="active site" evidence="10">
    <location>
        <position position="180"/>
    </location>
</feature>
<comment type="pathway">
    <text evidence="1 10">Amino-acid biosynthesis; L-histidine biosynthesis; L-histidine from 5-phospho-alpha-D-ribose 1-diphosphate: step 5/9.</text>
</comment>
<dbReference type="InterPro" id="IPR017926">
    <property type="entry name" value="GATASE"/>
</dbReference>
<dbReference type="EC" id="3.5.1.2" evidence="10"/>
<evidence type="ECO:0000259" key="11">
    <source>
        <dbReference type="Pfam" id="PF00117"/>
    </source>
</evidence>
<dbReference type="RefSeq" id="WP_343163532.1">
    <property type="nucleotide sequence ID" value="NZ_JBHRSV010000001.1"/>
</dbReference>
<feature type="domain" description="Glutamine amidotransferase" evidence="11">
    <location>
        <begin position="5"/>
        <end position="193"/>
    </location>
</feature>
<evidence type="ECO:0000256" key="5">
    <source>
        <dbReference type="ARBA" id="ARBA00022962"/>
    </source>
</evidence>
<evidence type="ECO:0000256" key="4">
    <source>
        <dbReference type="ARBA" id="ARBA00022801"/>
    </source>
</evidence>
<dbReference type="NCBIfam" id="TIGR01855">
    <property type="entry name" value="IMP_synth_hisH"/>
    <property type="match status" value="1"/>
</dbReference>
<reference evidence="13" key="1">
    <citation type="journal article" date="2019" name="Int. J. Syst. Evol. Microbiol.">
        <title>The Global Catalogue of Microorganisms (GCM) 10K type strain sequencing project: providing services to taxonomists for standard genome sequencing and annotation.</title>
        <authorList>
            <consortium name="The Broad Institute Genomics Platform"/>
            <consortium name="The Broad Institute Genome Sequencing Center for Infectious Disease"/>
            <person name="Wu L."/>
            <person name="Ma J."/>
        </authorList>
    </citation>
    <scope>NUCLEOTIDE SEQUENCE [LARGE SCALE GENOMIC DNA]</scope>
    <source>
        <strain evidence="13">KCTC 52487</strain>
    </source>
</reference>
<evidence type="ECO:0000313" key="13">
    <source>
        <dbReference type="Proteomes" id="UP001595379"/>
    </source>
</evidence>
<organism evidence="12 13">
    <name type="scientific">Hyphobacterium vulgare</name>
    <dbReference type="NCBI Taxonomy" id="1736751"/>
    <lineage>
        <taxon>Bacteria</taxon>
        <taxon>Pseudomonadati</taxon>
        <taxon>Pseudomonadota</taxon>
        <taxon>Alphaproteobacteria</taxon>
        <taxon>Maricaulales</taxon>
        <taxon>Maricaulaceae</taxon>
        <taxon>Hyphobacterium</taxon>
    </lineage>
</organism>
<protein>
    <recommendedName>
        <fullName evidence="10">Imidazole glycerol phosphate synthase subunit HisH</fullName>
        <ecNumber evidence="10">4.3.2.10</ecNumber>
    </recommendedName>
    <alternativeName>
        <fullName evidence="10">IGP synthase glutaminase subunit</fullName>
        <ecNumber evidence="10">3.5.1.2</ecNumber>
    </alternativeName>
    <alternativeName>
        <fullName evidence="10">IGP synthase subunit HisH</fullName>
    </alternativeName>
    <alternativeName>
        <fullName evidence="10">ImGP synthase subunit HisH</fullName>
        <shortName evidence="10">IGPS subunit HisH</shortName>
    </alternativeName>
</protein>
<gene>
    <name evidence="10 12" type="primary">hisH</name>
    <name evidence="12" type="ORF">ACFOOR_01420</name>
</gene>
<dbReference type="CDD" id="cd01748">
    <property type="entry name" value="GATase1_IGP_Synthase"/>
    <property type="match status" value="1"/>
</dbReference>
<keyword evidence="13" id="KW-1185">Reference proteome</keyword>
<evidence type="ECO:0000256" key="9">
    <source>
        <dbReference type="ARBA" id="ARBA00049534"/>
    </source>
</evidence>
<comment type="subunit">
    <text evidence="2 10">Heterodimer of HisH and HisF.</text>
</comment>
<evidence type="ECO:0000256" key="8">
    <source>
        <dbReference type="ARBA" id="ARBA00047838"/>
    </source>
</evidence>
<sequence length="204" mass="21531">MSVALIDTGCSNLFSVQAALDRLGAAHALARTPDEAFKADRLILPGVGAAGPAMDRLSASGWDDALRTESRPLLGICLGMQLLFERSEEGDVETLGLIPGTVRRLPRPDGGVWPHMGWSRLRIERSSPLTRAMADGAYAYFVHGFAAGLGAATLASAGHGLRFSAIVQQGNVFGCQFHPERSAAIGSTILRNFIELSDAALSGN</sequence>
<keyword evidence="10" id="KW-0963">Cytoplasm</keyword>
<dbReference type="PANTHER" id="PTHR42701">
    <property type="entry name" value="IMIDAZOLE GLYCEROL PHOSPHATE SYNTHASE SUBUNIT HISH"/>
    <property type="match status" value="1"/>
</dbReference>
<keyword evidence="7 10" id="KW-0456">Lyase</keyword>
<evidence type="ECO:0000256" key="10">
    <source>
        <dbReference type="HAMAP-Rule" id="MF_00278"/>
    </source>
</evidence>
<evidence type="ECO:0000256" key="1">
    <source>
        <dbReference type="ARBA" id="ARBA00005091"/>
    </source>
</evidence>
<dbReference type="HAMAP" id="MF_00278">
    <property type="entry name" value="HisH"/>
    <property type="match status" value="1"/>
</dbReference>
<comment type="function">
    <text evidence="10">IGPS catalyzes the conversion of PRFAR and glutamine to IGP, AICAR and glutamate. The HisH subunit catalyzes the hydrolysis of glutamine to glutamate and ammonia as part of the synthesis of IGP and AICAR. The resulting ammonia molecule is channeled to the active site of HisF.</text>
</comment>
<dbReference type="Pfam" id="PF00117">
    <property type="entry name" value="GATase"/>
    <property type="match status" value="1"/>
</dbReference>
<evidence type="ECO:0000313" key="12">
    <source>
        <dbReference type="EMBL" id="MFC2924758.1"/>
    </source>
</evidence>
<feature type="active site" description="Nucleophile" evidence="10">
    <location>
        <position position="77"/>
    </location>
</feature>
<evidence type="ECO:0000256" key="3">
    <source>
        <dbReference type="ARBA" id="ARBA00022605"/>
    </source>
</evidence>
<name>A0ABV6ZTM1_9PROT</name>
<dbReference type="PIRSF" id="PIRSF000495">
    <property type="entry name" value="Amidotransf_hisH"/>
    <property type="match status" value="1"/>
</dbReference>
<dbReference type="EC" id="4.3.2.10" evidence="10"/>
<dbReference type="PANTHER" id="PTHR42701:SF1">
    <property type="entry name" value="IMIDAZOLE GLYCEROL PHOSPHATE SYNTHASE SUBUNIT HISH"/>
    <property type="match status" value="1"/>
</dbReference>
<comment type="catalytic activity">
    <reaction evidence="9 10">
        <text>L-glutamine + H2O = L-glutamate + NH4(+)</text>
        <dbReference type="Rhea" id="RHEA:15889"/>
        <dbReference type="ChEBI" id="CHEBI:15377"/>
        <dbReference type="ChEBI" id="CHEBI:28938"/>
        <dbReference type="ChEBI" id="CHEBI:29985"/>
        <dbReference type="ChEBI" id="CHEBI:58359"/>
        <dbReference type="EC" id="3.5.1.2"/>
    </reaction>
</comment>
<proteinExistence type="inferred from homology"/>
<evidence type="ECO:0000256" key="2">
    <source>
        <dbReference type="ARBA" id="ARBA00011152"/>
    </source>
</evidence>